<proteinExistence type="predicted"/>
<sequence>MANRIKKSIRMVNYALSSLESKRIIKRIPVMRPQKGGNSSNVIVILPYYCTPKIADGDEETKGDTIQPESTKYQSETTVLKSKQEKYICDSDRLFRLFELKMKDKSVQYGSAYMQKVTDTLLNEYEKVERQQEYAQIQTPKEELPTYPNVNWLEEPIYTPDTFDPSNVQHRMEFWDYFLES</sequence>
<organism evidence="1 2">
    <name type="scientific">Salibacterium lacus</name>
    <dbReference type="NCBI Taxonomy" id="1898109"/>
    <lineage>
        <taxon>Bacteria</taxon>
        <taxon>Bacillati</taxon>
        <taxon>Bacillota</taxon>
        <taxon>Bacilli</taxon>
        <taxon>Bacillales</taxon>
        <taxon>Bacillaceae</taxon>
    </lineage>
</organism>
<dbReference type="Proteomes" id="UP001597520">
    <property type="component" value="Unassembled WGS sequence"/>
</dbReference>
<evidence type="ECO:0000313" key="1">
    <source>
        <dbReference type="EMBL" id="MFD2703936.1"/>
    </source>
</evidence>
<protein>
    <submittedName>
        <fullName evidence="1">Uncharacterized protein</fullName>
    </submittedName>
</protein>
<keyword evidence="2" id="KW-1185">Reference proteome</keyword>
<dbReference type="RefSeq" id="WP_380711242.1">
    <property type="nucleotide sequence ID" value="NZ_JBHUML010000002.1"/>
</dbReference>
<comment type="caution">
    <text evidence="1">The sequence shown here is derived from an EMBL/GenBank/DDBJ whole genome shotgun (WGS) entry which is preliminary data.</text>
</comment>
<reference evidence="2" key="1">
    <citation type="journal article" date="2019" name="Int. J. Syst. Evol. Microbiol.">
        <title>The Global Catalogue of Microorganisms (GCM) 10K type strain sequencing project: providing services to taxonomists for standard genome sequencing and annotation.</title>
        <authorList>
            <consortium name="The Broad Institute Genomics Platform"/>
            <consortium name="The Broad Institute Genome Sequencing Center for Infectious Disease"/>
            <person name="Wu L."/>
            <person name="Ma J."/>
        </authorList>
    </citation>
    <scope>NUCLEOTIDE SEQUENCE [LARGE SCALE GENOMIC DNA]</scope>
    <source>
        <strain evidence="2">KCTC 33792</strain>
    </source>
</reference>
<name>A0ABW5SWK2_9BACI</name>
<accession>A0ABW5SWK2</accession>
<gene>
    <name evidence="1" type="ORF">ACFSUB_00530</name>
</gene>
<evidence type="ECO:0000313" key="2">
    <source>
        <dbReference type="Proteomes" id="UP001597520"/>
    </source>
</evidence>
<dbReference type="EMBL" id="JBHUML010000002">
    <property type="protein sequence ID" value="MFD2703936.1"/>
    <property type="molecule type" value="Genomic_DNA"/>
</dbReference>